<evidence type="ECO:0000256" key="3">
    <source>
        <dbReference type="ARBA" id="ARBA00022737"/>
    </source>
</evidence>
<dbReference type="Pfam" id="PF00046">
    <property type="entry name" value="Homeodomain"/>
    <property type="match status" value="1"/>
</dbReference>
<keyword evidence="13" id="KW-0812">Transmembrane</keyword>
<evidence type="ECO:0000256" key="14">
    <source>
        <dbReference type="SAM" id="SignalP"/>
    </source>
</evidence>
<dbReference type="CDD" id="cd00086">
    <property type="entry name" value="homeodomain"/>
    <property type="match status" value="1"/>
</dbReference>
<sequence length="784" mass="87827">MRAAIGLLLLSTLVFSVEPRIPEPPPTLSATPLLNASLTVSPPCGNIFWVPRREMGRRNLTLMYTRGDEDVAGYVKCVLSTFMESVPRSSEVYFHVEAVNVSELCEKLHKKTFLYGAINLVFLVSSSQSDVCGPPEKKPPTVPNVVQIFNNGSVWKAEIEGVTSSMRVMLHSDEKMKNSPSQGDVTQIVQMAIAMWRPRLTFDIYPMRYKSLSVQDQKIVTDKFTWTTGYIVGVCLFAVAVLVGDIVMTVLVRRKIRQQKEKELRLRAAMNESDGLALKGVDAEPESEPGSEVVTSSRKLIAVAKDDSLKKEDEVKEIWKKTCLSEAALAIESTDCEVFLVLDSRRRKSVIPGTYLCNISLSSAAPITRNPLKAVKHRHPHRSIASTASQRGGVAEGAAEVLHSSRTTVGGASRRRQPRVAAEQSFRAMDIASSMKREIDDFPDLVGAFLTSPSSNPPSTSTFTPTRLPGDSFSLSPSLIEHSFSNQTPREEFACAACGYEIRERYLLRVMDDFWHEMCLRCFSCDRALSEKDTCFVKDGRVYCKEDHSQLFSAKCARCHGALQPTDFVFRCMQNTYHAGCFSCVYCQQPLKKGDQYFFVDGQTICQHDYNVLLCQQLPPPPLPDAPYGPMPGFYDIDAVDVNRKTPKRPRTILNSQQRKAFKYAFEKSAKPSRKVREQLAKETGLSVRVVQVWFQNQRAKIKKQQRKQEDSKPNGVNSTDSEGKSLDDSKSTCDSLKSDDEIDSDGEEFDIENVEDEKQSGEVKDFTPIEKLCNMHTVYFNCA</sequence>
<dbReference type="PROSITE" id="PS00027">
    <property type="entry name" value="HOMEOBOX_1"/>
    <property type="match status" value="1"/>
</dbReference>
<feature type="region of interest" description="Disordered" evidence="12">
    <location>
        <begin position="701"/>
        <end position="767"/>
    </location>
</feature>
<dbReference type="SUPFAM" id="SSF57716">
    <property type="entry name" value="Glucocorticoid receptor-like (DNA-binding domain)"/>
    <property type="match status" value="2"/>
</dbReference>
<evidence type="ECO:0000256" key="4">
    <source>
        <dbReference type="ARBA" id="ARBA00022833"/>
    </source>
</evidence>
<evidence type="ECO:0000256" key="5">
    <source>
        <dbReference type="ARBA" id="ARBA00023038"/>
    </source>
</evidence>
<dbReference type="GO" id="GO:0000977">
    <property type="term" value="F:RNA polymerase II transcription regulatory region sequence-specific DNA binding"/>
    <property type="evidence" value="ECO:0007669"/>
    <property type="project" value="TreeGrafter"/>
</dbReference>
<feature type="DNA-binding region" description="Homeobox" evidence="9">
    <location>
        <begin position="647"/>
        <end position="706"/>
    </location>
</feature>
<reference evidence="17" key="1">
    <citation type="submission" date="2023-06" db="EMBL/GenBank/DDBJ databases">
        <title>Genomic analysis of the entomopathogenic nematode Steinernema hermaphroditum.</title>
        <authorList>
            <person name="Schwarz E.M."/>
            <person name="Heppert J.K."/>
            <person name="Baniya A."/>
            <person name="Schwartz H.T."/>
            <person name="Tan C.-H."/>
            <person name="Antoshechkin I."/>
            <person name="Sternberg P.W."/>
            <person name="Goodrich-Blair H."/>
            <person name="Dillman A.R."/>
        </authorList>
    </citation>
    <scope>NUCLEOTIDE SEQUENCE</scope>
    <source>
        <strain evidence="17">PS9179</strain>
        <tissue evidence="17">Whole animal</tissue>
    </source>
</reference>
<evidence type="ECO:0000259" key="15">
    <source>
        <dbReference type="PROSITE" id="PS50023"/>
    </source>
</evidence>
<feature type="chain" id="PRO_5041334278" evidence="14">
    <location>
        <begin position="20"/>
        <end position="784"/>
    </location>
</feature>
<dbReference type="Pfam" id="PF00412">
    <property type="entry name" value="LIM"/>
    <property type="match status" value="2"/>
</dbReference>
<comment type="subcellular location">
    <subcellularLocation>
        <location evidence="1 9 11">Nucleus</location>
    </subcellularLocation>
</comment>
<feature type="transmembrane region" description="Helical" evidence="13">
    <location>
        <begin position="230"/>
        <end position="252"/>
    </location>
</feature>
<comment type="caution">
    <text evidence="17">The sequence shown here is derived from an EMBL/GenBank/DDBJ whole genome shotgun (WGS) entry which is preliminary data.</text>
</comment>
<dbReference type="GO" id="GO:0046872">
    <property type="term" value="F:metal ion binding"/>
    <property type="evidence" value="ECO:0007669"/>
    <property type="project" value="UniProtKB-KW"/>
</dbReference>
<keyword evidence="5 10" id="KW-0440">LIM domain</keyword>
<keyword evidence="8 9" id="KW-0539">Nucleus</keyword>
<evidence type="ECO:0000256" key="13">
    <source>
        <dbReference type="SAM" id="Phobius"/>
    </source>
</evidence>
<evidence type="ECO:0000313" key="17">
    <source>
        <dbReference type="EMBL" id="KAK0406181.1"/>
    </source>
</evidence>
<dbReference type="Gene3D" id="2.10.110.10">
    <property type="entry name" value="Cysteine Rich Protein"/>
    <property type="match status" value="2"/>
</dbReference>
<evidence type="ECO:0000256" key="12">
    <source>
        <dbReference type="SAM" id="MobiDB-lite"/>
    </source>
</evidence>
<dbReference type="SUPFAM" id="SSF46689">
    <property type="entry name" value="Homeodomain-like"/>
    <property type="match status" value="1"/>
</dbReference>
<feature type="compositionally biased region" description="Basic and acidic residues" evidence="12">
    <location>
        <begin position="722"/>
        <end position="740"/>
    </location>
</feature>
<dbReference type="PROSITE" id="PS50023">
    <property type="entry name" value="LIM_DOMAIN_2"/>
    <property type="match status" value="2"/>
</dbReference>
<feature type="compositionally biased region" description="Basic and acidic residues" evidence="12">
    <location>
        <begin position="757"/>
        <end position="767"/>
    </location>
</feature>
<keyword evidence="13" id="KW-0472">Membrane</keyword>
<dbReference type="Proteomes" id="UP001175271">
    <property type="component" value="Unassembled WGS sequence"/>
</dbReference>
<dbReference type="PANTHER" id="PTHR24208">
    <property type="entry name" value="LIM/HOMEOBOX PROTEIN LHX"/>
    <property type="match status" value="1"/>
</dbReference>
<dbReference type="InterPro" id="IPR001356">
    <property type="entry name" value="HD"/>
</dbReference>
<evidence type="ECO:0000256" key="9">
    <source>
        <dbReference type="PROSITE-ProRule" id="PRU00108"/>
    </source>
</evidence>
<dbReference type="FunFam" id="1.10.10.60:FF:000448">
    <property type="entry name" value="LIM/homeobox protein Lhx4"/>
    <property type="match status" value="1"/>
</dbReference>
<dbReference type="GO" id="GO:0005634">
    <property type="term" value="C:nucleus"/>
    <property type="evidence" value="ECO:0007669"/>
    <property type="project" value="UniProtKB-SubCell"/>
</dbReference>
<keyword evidence="7 9" id="KW-0371">Homeobox</keyword>
<accession>A0AA39HJ61</accession>
<evidence type="ECO:0000256" key="1">
    <source>
        <dbReference type="ARBA" id="ARBA00004123"/>
    </source>
</evidence>
<dbReference type="PROSITE" id="PS00478">
    <property type="entry name" value="LIM_DOMAIN_1"/>
    <property type="match status" value="1"/>
</dbReference>
<dbReference type="PANTHER" id="PTHR24208:SF166">
    <property type="entry name" value="LIM HOMEOBOX TRANSCRIPTION FACTOR 1 ALPHA, ISOFORM B"/>
    <property type="match status" value="1"/>
</dbReference>
<evidence type="ECO:0000256" key="8">
    <source>
        <dbReference type="ARBA" id="ARBA00023242"/>
    </source>
</evidence>
<keyword evidence="3" id="KW-0677">Repeat</keyword>
<evidence type="ECO:0000256" key="2">
    <source>
        <dbReference type="ARBA" id="ARBA00022723"/>
    </source>
</evidence>
<dbReference type="EMBL" id="JAUCMV010000004">
    <property type="protein sequence ID" value="KAK0406181.1"/>
    <property type="molecule type" value="Genomic_DNA"/>
</dbReference>
<keyword evidence="4 10" id="KW-0862">Zinc</keyword>
<protein>
    <submittedName>
        <fullName evidence="17">Uncharacterized protein</fullName>
    </submittedName>
</protein>
<dbReference type="AlphaFoldDB" id="A0AA39HJ61"/>
<feature type="domain" description="Homeobox" evidence="16">
    <location>
        <begin position="645"/>
        <end position="705"/>
    </location>
</feature>
<feature type="compositionally biased region" description="Acidic residues" evidence="12">
    <location>
        <begin position="741"/>
        <end position="756"/>
    </location>
</feature>
<keyword evidence="6 9" id="KW-0238">DNA-binding</keyword>
<dbReference type="InterPro" id="IPR050453">
    <property type="entry name" value="LIM_Homeobox_TF"/>
</dbReference>
<dbReference type="Gene3D" id="1.10.10.60">
    <property type="entry name" value="Homeodomain-like"/>
    <property type="match status" value="1"/>
</dbReference>
<dbReference type="GO" id="GO:0030182">
    <property type="term" value="P:neuron differentiation"/>
    <property type="evidence" value="ECO:0007669"/>
    <property type="project" value="TreeGrafter"/>
</dbReference>
<organism evidence="17 18">
    <name type="scientific">Steinernema hermaphroditum</name>
    <dbReference type="NCBI Taxonomy" id="289476"/>
    <lineage>
        <taxon>Eukaryota</taxon>
        <taxon>Metazoa</taxon>
        <taxon>Ecdysozoa</taxon>
        <taxon>Nematoda</taxon>
        <taxon>Chromadorea</taxon>
        <taxon>Rhabditida</taxon>
        <taxon>Tylenchina</taxon>
        <taxon>Panagrolaimomorpha</taxon>
        <taxon>Strongyloidoidea</taxon>
        <taxon>Steinernematidae</taxon>
        <taxon>Steinernema</taxon>
    </lineage>
</organism>
<keyword evidence="2 10" id="KW-0479">Metal-binding</keyword>
<keyword evidence="13" id="KW-1133">Transmembrane helix</keyword>
<feature type="domain" description="LIM zinc-binding" evidence="15">
    <location>
        <begin position="555"/>
        <end position="616"/>
    </location>
</feature>
<dbReference type="InterPro" id="IPR017970">
    <property type="entry name" value="Homeobox_CS"/>
</dbReference>
<proteinExistence type="predicted"/>
<evidence type="ECO:0000259" key="16">
    <source>
        <dbReference type="PROSITE" id="PS50071"/>
    </source>
</evidence>
<dbReference type="SMART" id="SM00389">
    <property type="entry name" value="HOX"/>
    <property type="match status" value="1"/>
</dbReference>
<dbReference type="InterPro" id="IPR001781">
    <property type="entry name" value="Znf_LIM"/>
</dbReference>
<keyword evidence="18" id="KW-1185">Reference proteome</keyword>
<gene>
    <name evidence="17" type="ORF">QR680_018416</name>
</gene>
<dbReference type="InterPro" id="IPR009057">
    <property type="entry name" value="Homeodomain-like_sf"/>
</dbReference>
<keyword evidence="14" id="KW-0732">Signal</keyword>
<evidence type="ECO:0000256" key="10">
    <source>
        <dbReference type="PROSITE-ProRule" id="PRU00125"/>
    </source>
</evidence>
<name>A0AA39HJ61_9BILA</name>
<dbReference type="GO" id="GO:0000981">
    <property type="term" value="F:DNA-binding transcription factor activity, RNA polymerase II-specific"/>
    <property type="evidence" value="ECO:0007669"/>
    <property type="project" value="InterPro"/>
</dbReference>
<evidence type="ECO:0000256" key="6">
    <source>
        <dbReference type="ARBA" id="ARBA00023125"/>
    </source>
</evidence>
<dbReference type="SMART" id="SM00132">
    <property type="entry name" value="LIM"/>
    <property type="match status" value="2"/>
</dbReference>
<evidence type="ECO:0000313" key="18">
    <source>
        <dbReference type="Proteomes" id="UP001175271"/>
    </source>
</evidence>
<dbReference type="PROSITE" id="PS50071">
    <property type="entry name" value="HOMEOBOX_2"/>
    <property type="match status" value="1"/>
</dbReference>
<evidence type="ECO:0000256" key="7">
    <source>
        <dbReference type="ARBA" id="ARBA00023155"/>
    </source>
</evidence>
<evidence type="ECO:0000256" key="11">
    <source>
        <dbReference type="RuleBase" id="RU000682"/>
    </source>
</evidence>
<feature type="domain" description="LIM zinc-binding" evidence="15">
    <location>
        <begin position="493"/>
        <end position="554"/>
    </location>
</feature>
<feature type="signal peptide" evidence="14">
    <location>
        <begin position="1"/>
        <end position="19"/>
    </location>
</feature>